<dbReference type="SUPFAM" id="SSF56219">
    <property type="entry name" value="DNase I-like"/>
    <property type="match status" value="1"/>
</dbReference>
<gene>
    <name evidence="2" type="ORF">DY240_03860</name>
</gene>
<comment type="caution">
    <text evidence="2">The sequence shown here is derived from an EMBL/GenBank/DDBJ whole genome shotgun (WGS) entry which is preliminary data.</text>
</comment>
<dbReference type="InterPro" id="IPR005135">
    <property type="entry name" value="Endo/exonuclease/phosphatase"/>
</dbReference>
<evidence type="ECO:0000313" key="2">
    <source>
        <dbReference type="EMBL" id="RIQ34153.1"/>
    </source>
</evidence>
<feature type="domain" description="Endonuclease/exonuclease/phosphatase" evidence="1">
    <location>
        <begin position="13"/>
        <end position="219"/>
    </location>
</feature>
<evidence type="ECO:0000259" key="1">
    <source>
        <dbReference type="Pfam" id="PF03372"/>
    </source>
</evidence>
<dbReference type="OrthoDB" id="3820230at2"/>
<keyword evidence="2" id="KW-0255">Endonuclease</keyword>
<reference evidence="2 3" key="1">
    <citation type="submission" date="2018-09" db="EMBL/GenBank/DDBJ databases">
        <title>Isolation, diversity and antifungal activity of actinobacteria from wheat.</title>
        <authorList>
            <person name="Han C."/>
        </authorList>
    </citation>
    <scope>NUCLEOTIDE SEQUENCE [LARGE SCALE GENOMIC DNA]</scope>
    <source>
        <strain evidence="2 3">NEAU-YY265</strain>
    </source>
</reference>
<dbReference type="Proteomes" id="UP000284057">
    <property type="component" value="Unassembled WGS sequence"/>
</dbReference>
<keyword evidence="2" id="KW-0540">Nuclease</keyword>
<keyword evidence="2" id="KW-0378">Hydrolase</keyword>
<dbReference type="InterPro" id="IPR036691">
    <property type="entry name" value="Endo/exonu/phosph_ase_sf"/>
</dbReference>
<protein>
    <submittedName>
        <fullName evidence="2">Endonuclease</fullName>
    </submittedName>
</protein>
<proteinExistence type="predicted"/>
<dbReference type="RefSeq" id="WP_119658645.1">
    <property type="nucleotide sequence ID" value="NZ_QUAL01000035.1"/>
</dbReference>
<name>A0A418KVR5_9ACTN</name>
<dbReference type="GO" id="GO:0004519">
    <property type="term" value="F:endonuclease activity"/>
    <property type="evidence" value="ECO:0007669"/>
    <property type="project" value="UniProtKB-KW"/>
</dbReference>
<dbReference type="EMBL" id="QUAL01000035">
    <property type="protein sequence ID" value="RIQ34153.1"/>
    <property type="molecule type" value="Genomic_DNA"/>
</dbReference>
<dbReference type="AlphaFoldDB" id="A0A418KVR5"/>
<evidence type="ECO:0000313" key="3">
    <source>
        <dbReference type="Proteomes" id="UP000284057"/>
    </source>
</evidence>
<sequence>MTASQPAVTLRVVSYNVRGLRGDGAAVARVLRELDPDVVFVQELPKVLLWRGRAASFARRADLLYAAGGGTTGGTALFTAVRVDLREVQEHRLRRTPGLTRRGLVLARLEKDGVAFAAGSLHLGLDAGERARHLTDLTGLVNRLGAATTVLGGDLNEPPSAPTWTRLASQYTDAGAADPTPTFSVAHPRQRSDGIFVRGAEVTSYRVVDTPDVRVGSDHFPVVAELTLPR</sequence>
<dbReference type="Gene3D" id="3.60.10.10">
    <property type="entry name" value="Endonuclease/exonuclease/phosphatase"/>
    <property type="match status" value="1"/>
</dbReference>
<organism evidence="2 3">
    <name type="scientific">Jiangella rhizosphaerae</name>
    <dbReference type="NCBI Taxonomy" id="2293569"/>
    <lineage>
        <taxon>Bacteria</taxon>
        <taxon>Bacillati</taxon>
        <taxon>Actinomycetota</taxon>
        <taxon>Actinomycetes</taxon>
        <taxon>Jiangellales</taxon>
        <taxon>Jiangellaceae</taxon>
        <taxon>Jiangella</taxon>
    </lineage>
</organism>
<keyword evidence="3" id="KW-1185">Reference proteome</keyword>
<dbReference type="Pfam" id="PF03372">
    <property type="entry name" value="Exo_endo_phos"/>
    <property type="match status" value="1"/>
</dbReference>
<accession>A0A418KVR5</accession>